<comment type="caution">
    <text evidence="2">The sequence shown here is derived from an EMBL/GenBank/DDBJ whole genome shotgun (WGS) entry which is preliminary data.</text>
</comment>
<protein>
    <submittedName>
        <fullName evidence="2">Uncharacterized protein</fullName>
    </submittedName>
</protein>
<dbReference type="EMBL" id="POTM01000028">
    <property type="protein sequence ID" value="TLH69391.1"/>
    <property type="molecule type" value="Genomic_DNA"/>
</dbReference>
<evidence type="ECO:0000256" key="1">
    <source>
        <dbReference type="SAM" id="Phobius"/>
    </source>
</evidence>
<sequence>MIDLLVALLLFGVVQLGLWIWMALAAVKAVAWARVVATVLGAIGIVMRLAFLVGDIVAITGDGVPNALASHVVVEGTINAAFVVVAIAVLVLLWLPSTSAYYCAVAEAKRHRLAPW</sequence>
<feature type="transmembrane region" description="Helical" evidence="1">
    <location>
        <begin position="35"/>
        <end position="60"/>
    </location>
</feature>
<name>A0AA94UEY5_9MYCO</name>
<organism evidence="2 3">
    <name type="scientific">Mycolicibacterium phocaicum</name>
    <dbReference type="NCBI Taxonomy" id="319706"/>
    <lineage>
        <taxon>Bacteria</taxon>
        <taxon>Bacillati</taxon>
        <taxon>Actinomycetota</taxon>
        <taxon>Actinomycetes</taxon>
        <taxon>Mycobacteriales</taxon>
        <taxon>Mycobacteriaceae</taxon>
        <taxon>Mycolicibacterium</taxon>
    </lineage>
</organism>
<dbReference type="Proteomes" id="UP000309984">
    <property type="component" value="Unassembled WGS sequence"/>
</dbReference>
<reference evidence="2 3" key="1">
    <citation type="submission" date="2018-01" db="EMBL/GenBank/DDBJ databases">
        <title>Comparative genomics of Mycobacterium mucogenicum and Mycobacterium neoaurum clade members emphasizing tRNA and non-coding RNA.</title>
        <authorList>
            <person name="Behra P.R.K."/>
            <person name="Pettersson B.M.F."/>
            <person name="Das S."/>
            <person name="Dasgupta S."/>
            <person name="Kirsebom L.A."/>
        </authorList>
    </citation>
    <scope>NUCLEOTIDE SEQUENCE [LARGE SCALE GENOMIC DNA]</scope>
    <source>
        <strain evidence="2 3">DSM 45104</strain>
    </source>
</reference>
<keyword evidence="1" id="KW-1133">Transmembrane helix</keyword>
<proteinExistence type="predicted"/>
<keyword evidence="1" id="KW-0472">Membrane</keyword>
<evidence type="ECO:0000313" key="2">
    <source>
        <dbReference type="EMBL" id="TLH69391.1"/>
    </source>
</evidence>
<accession>A0AA94UEY5</accession>
<feature type="transmembrane region" description="Helical" evidence="1">
    <location>
        <begin position="72"/>
        <end position="95"/>
    </location>
</feature>
<keyword evidence="1" id="KW-0812">Transmembrane</keyword>
<evidence type="ECO:0000313" key="3">
    <source>
        <dbReference type="Proteomes" id="UP000309984"/>
    </source>
</evidence>
<dbReference type="RefSeq" id="WP_138248918.1">
    <property type="nucleotide sequence ID" value="NZ_AP022616.1"/>
</dbReference>
<gene>
    <name evidence="2" type="ORF">C1S79_10410</name>
</gene>
<keyword evidence="3" id="KW-1185">Reference proteome</keyword>
<dbReference type="AlphaFoldDB" id="A0AA94UEY5"/>